<sequence>MYVGLIGITLGLFFFSLFDFMKKRAYRKSYVSLAMFMKLVVVMVIVMLSFAVLYYLMSLKGVILVESLSSRKPVDPSFMNLLYFSGETLLSVGYGDMLPVGATRFFAMVEALIGMLLPAATFMKALHDTYSGTSSSKQEQG</sequence>
<proteinExistence type="predicted"/>
<evidence type="ECO:0000256" key="1">
    <source>
        <dbReference type="SAM" id="Phobius"/>
    </source>
</evidence>
<feature type="transmembrane region" description="Helical" evidence="1">
    <location>
        <begin position="33"/>
        <end position="57"/>
    </location>
</feature>
<dbReference type="InterPro" id="IPR013099">
    <property type="entry name" value="K_chnl_dom"/>
</dbReference>
<organism evidence="3 4">
    <name type="scientific">Marinicrinis sediminis</name>
    <dbReference type="NCBI Taxonomy" id="1652465"/>
    <lineage>
        <taxon>Bacteria</taxon>
        <taxon>Bacillati</taxon>
        <taxon>Bacillota</taxon>
        <taxon>Bacilli</taxon>
        <taxon>Bacillales</taxon>
        <taxon>Paenibacillaceae</taxon>
    </lineage>
</organism>
<feature type="transmembrane region" description="Helical" evidence="1">
    <location>
        <begin position="106"/>
        <end position="126"/>
    </location>
</feature>
<keyword evidence="4" id="KW-1185">Reference proteome</keyword>
<feature type="transmembrane region" description="Helical" evidence="1">
    <location>
        <begin position="6"/>
        <end position="21"/>
    </location>
</feature>
<keyword evidence="1" id="KW-1133">Transmembrane helix</keyword>
<name>A0ABW5R7R2_9BACL</name>
<accession>A0ABW5R7R2</accession>
<evidence type="ECO:0000259" key="2">
    <source>
        <dbReference type="Pfam" id="PF07885"/>
    </source>
</evidence>
<dbReference type="Pfam" id="PF07885">
    <property type="entry name" value="Ion_trans_2"/>
    <property type="match status" value="1"/>
</dbReference>
<evidence type="ECO:0000313" key="4">
    <source>
        <dbReference type="Proteomes" id="UP001597497"/>
    </source>
</evidence>
<comment type="caution">
    <text evidence="3">The sequence shown here is derived from an EMBL/GenBank/DDBJ whole genome shotgun (WGS) entry which is preliminary data.</text>
</comment>
<protein>
    <submittedName>
        <fullName evidence="3">Ion channel</fullName>
    </submittedName>
</protein>
<evidence type="ECO:0000313" key="3">
    <source>
        <dbReference type="EMBL" id="MFD2670804.1"/>
    </source>
</evidence>
<dbReference type="Gene3D" id="1.10.287.70">
    <property type="match status" value="1"/>
</dbReference>
<dbReference type="SUPFAM" id="SSF81324">
    <property type="entry name" value="Voltage-gated potassium channels"/>
    <property type="match status" value="1"/>
</dbReference>
<dbReference type="EMBL" id="JBHUMM010000007">
    <property type="protein sequence ID" value="MFD2670804.1"/>
    <property type="molecule type" value="Genomic_DNA"/>
</dbReference>
<keyword evidence="1" id="KW-0812">Transmembrane</keyword>
<reference evidence="4" key="1">
    <citation type="journal article" date="2019" name="Int. J. Syst. Evol. Microbiol.">
        <title>The Global Catalogue of Microorganisms (GCM) 10K type strain sequencing project: providing services to taxonomists for standard genome sequencing and annotation.</title>
        <authorList>
            <consortium name="The Broad Institute Genomics Platform"/>
            <consortium name="The Broad Institute Genome Sequencing Center for Infectious Disease"/>
            <person name="Wu L."/>
            <person name="Ma J."/>
        </authorList>
    </citation>
    <scope>NUCLEOTIDE SEQUENCE [LARGE SCALE GENOMIC DNA]</scope>
    <source>
        <strain evidence="4">KCTC 33676</strain>
    </source>
</reference>
<keyword evidence="1" id="KW-0472">Membrane</keyword>
<dbReference type="RefSeq" id="WP_379928234.1">
    <property type="nucleotide sequence ID" value="NZ_JBHUMM010000007.1"/>
</dbReference>
<feature type="domain" description="Potassium channel" evidence="2">
    <location>
        <begin position="43"/>
        <end position="122"/>
    </location>
</feature>
<gene>
    <name evidence="3" type="ORF">ACFSUC_04185</name>
</gene>
<dbReference type="Proteomes" id="UP001597497">
    <property type="component" value="Unassembled WGS sequence"/>
</dbReference>